<evidence type="ECO:0000313" key="1">
    <source>
        <dbReference type="EMBL" id="JAH79598.1"/>
    </source>
</evidence>
<dbReference type="EMBL" id="GBXM01028979">
    <property type="protein sequence ID" value="JAH79598.1"/>
    <property type="molecule type" value="Transcribed_RNA"/>
</dbReference>
<proteinExistence type="predicted"/>
<reference evidence="1" key="2">
    <citation type="journal article" date="2015" name="Fish Shellfish Immunol.">
        <title>Early steps in the European eel (Anguilla anguilla)-Vibrio vulnificus interaction in the gills: Role of the RtxA13 toxin.</title>
        <authorList>
            <person name="Callol A."/>
            <person name="Pajuelo D."/>
            <person name="Ebbesson L."/>
            <person name="Teles M."/>
            <person name="MacKenzie S."/>
            <person name="Amaro C."/>
        </authorList>
    </citation>
    <scope>NUCLEOTIDE SEQUENCE</scope>
</reference>
<protein>
    <submittedName>
        <fullName evidence="1">Uncharacterized protein</fullName>
    </submittedName>
</protein>
<dbReference type="AlphaFoldDB" id="A0A0E9VQQ7"/>
<name>A0A0E9VQQ7_ANGAN</name>
<accession>A0A0E9VQQ7</accession>
<sequence>MYQRASLSVTVMLIRPIKHEPCFWCYFLFLHL</sequence>
<organism evidence="1">
    <name type="scientific">Anguilla anguilla</name>
    <name type="common">European freshwater eel</name>
    <name type="synonym">Muraena anguilla</name>
    <dbReference type="NCBI Taxonomy" id="7936"/>
    <lineage>
        <taxon>Eukaryota</taxon>
        <taxon>Metazoa</taxon>
        <taxon>Chordata</taxon>
        <taxon>Craniata</taxon>
        <taxon>Vertebrata</taxon>
        <taxon>Euteleostomi</taxon>
        <taxon>Actinopterygii</taxon>
        <taxon>Neopterygii</taxon>
        <taxon>Teleostei</taxon>
        <taxon>Anguilliformes</taxon>
        <taxon>Anguillidae</taxon>
        <taxon>Anguilla</taxon>
    </lineage>
</organism>
<reference evidence="1" key="1">
    <citation type="submission" date="2014-11" db="EMBL/GenBank/DDBJ databases">
        <authorList>
            <person name="Amaro Gonzalez C."/>
        </authorList>
    </citation>
    <scope>NUCLEOTIDE SEQUENCE</scope>
</reference>